<accession>A0ABW3TFV0</accession>
<evidence type="ECO:0000313" key="2">
    <source>
        <dbReference type="EMBL" id="MFD1196038.1"/>
    </source>
</evidence>
<dbReference type="RefSeq" id="WP_380793584.1">
    <property type="nucleotide sequence ID" value="NZ_JBHTKR010000006.1"/>
</dbReference>
<feature type="region of interest" description="Disordered" evidence="1">
    <location>
        <begin position="1"/>
        <end position="26"/>
    </location>
</feature>
<feature type="compositionally biased region" description="Polar residues" evidence="1">
    <location>
        <begin position="12"/>
        <end position="25"/>
    </location>
</feature>
<gene>
    <name evidence="2" type="ORF">ACFQ3C_15295</name>
</gene>
<proteinExistence type="predicted"/>
<evidence type="ECO:0000313" key="3">
    <source>
        <dbReference type="Proteomes" id="UP001597151"/>
    </source>
</evidence>
<dbReference type="EMBL" id="JBHTKR010000006">
    <property type="protein sequence ID" value="MFD1196038.1"/>
    <property type="molecule type" value="Genomic_DNA"/>
</dbReference>
<comment type="caution">
    <text evidence="2">The sequence shown here is derived from an EMBL/GenBank/DDBJ whole genome shotgun (WGS) entry which is preliminary data.</text>
</comment>
<organism evidence="2 3">
    <name type="scientific">Seohaeicola saemankumensis</name>
    <dbReference type="NCBI Taxonomy" id="481181"/>
    <lineage>
        <taxon>Bacteria</taxon>
        <taxon>Pseudomonadati</taxon>
        <taxon>Pseudomonadota</taxon>
        <taxon>Alphaproteobacteria</taxon>
        <taxon>Rhodobacterales</taxon>
        <taxon>Roseobacteraceae</taxon>
        <taxon>Seohaeicola</taxon>
    </lineage>
</organism>
<protein>
    <submittedName>
        <fullName evidence="2">Uncharacterized protein</fullName>
    </submittedName>
</protein>
<evidence type="ECO:0000256" key="1">
    <source>
        <dbReference type="SAM" id="MobiDB-lite"/>
    </source>
</evidence>
<keyword evidence="3" id="KW-1185">Reference proteome</keyword>
<dbReference type="Proteomes" id="UP001597151">
    <property type="component" value="Unassembled WGS sequence"/>
</dbReference>
<reference evidence="3" key="1">
    <citation type="journal article" date="2019" name="Int. J. Syst. Evol. Microbiol.">
        <title>The Global Catalogue of Microorganisms (GCM) 10K type strain sequencing project: providing services to taxonomists for standard genome sequencing and annotation.</title>
        <authorList>
            <consortium name="The Broad Institute Genomics Platform"/>
            <consortium name="The Broad Institute Genome Sequencing Center for Infectious Disease"/>
            <person name="Wu L."/>
            <person name="Ma J."/>
        </authorList>
    </citation>
    <scope>NUCLEOTIDE SEQUENCE [LARGE SCALE GENOMIC DNA]</scope>
    <source>
        <strain evidence="3">CCUG 55328</strain>
    </source>
</reference>
<sequence length="195" mass="21324">MSNVKIAVRNKANAQKSTGPKTAQGKSVVAANAIRHGATGRPDPESIACWLAIILDDPSRPMRGFVPRDEMEFRALALAEAETKLVAAERALQAFEAERSCEPDNPKGAQEAAQHLFGALDHGAISEKGVRSLVSIMSLLEKLVANRGRQRLLKRYIGEAQAQRRKAFREWLWVAEGNETVASNQEASNPETNPK</sequence>
<name>A0ABW3TFV0_9RHOB</name>